<dbReference type="InterPro" id="IPR052908">
    <property type="entry name" value="AP-4-A_phosphorylase"/>
</dbReference>
<dbReference type="PANTHER" id="PTHR42997:SF1">
    <property type="entry name" value="AP-4-A PHOSPHORYLASE"/>
    <property type="match status" value="1"/>
</dbReference>
<evidence type="ECO:0000259" key="2">
    <source>
        <dbReference type="PROSITE" id="PS51084"/>
    </source>
</evidence>
<dbReference type="RefSeq" id="WP_147208019.1">
    <property type="nucleotide sequence ID" value="NZ_BJYM01000001.1"/>
</dbReference>
<dbReference type="AlphaFoldDB" id="A0A511ZDU8"/>
<name>A0A511ZDU8_9BACI</name>
<dbReference type="PANTHER" id="PTHR42997">
    <property type="entry name" value="HIT FAMILY HYDROLASE"/>
    <property type="match status" value="1"/>
</dbReference>
<dbReference type="Pfam" id="PF01230">
    <property type="entry name" value="HIT"/>
    <property type="match status" value="1"/>
</dbReference>
<dbReference type="Proteomes" id="UP000321558">
    <property type="component" value="Unassembled WGS sequence"/>
</dbReference>
<feature type="domain" description="HIT" evidence="2">
    <location>
        <begin position="43"/>
        <end position="118"/>
    </location>
</feature>
<reference evidence="3 4" key="1">
    <citation type="submission" date="2019-07" db="EMBL/GenBank/DDBJ databases">
        <title>Whole genome shotgun sequence of Oceanobacillus sojae NBRC 105379.</title>
        <authorList>
            <person name="Hosoyama A."/>
            <person name="Uohara A."/>
            <person name="Ohji S."/>
            <person name="Ichikawa N."/>
        </authorList>
    </citation>
    <scope>NUCLEOTIDE SEQUENCE [LARGE SCALE GENOMIC DNA]</scope>
    <source>
        <strain evidence="3 4">NBRC 105379</strain>
    </source>
</reference>
<keyword evidence="4" id="KW-1185">Reference proteome</keyword>
<sequence>MNPSECPFCYPHLEKNQQIILENKQAMFLQLDEARQPGTALEGAGVIVTRAHRVYPFDLTDEEWLAVKDLLQRAKCLIDEKHTPSGYNIGWNSGATAGQHIMHAHLHILPRYEDEQMKGKGIRYLFKHESNSRAGND</sequence>
<organism evidence="3 4">
    <name type="scientific">Oceanobacillus sojae</name>
    <dbReference type="NCBI Taxonomy" id="582851"/>
    <lineage>
        <taxon>Bacteria</taxon>
        <taxon>Bacillati</taxon>
        <taxon>Bacillota</taxon>
        <taxon>Bacilli</taxon>
        <taxon>Bacillales</taxon>
        <taxon>Bacillaceae</taxon>
        <taxon>Oceanobacillus</taxon>
    </lineage>
</organism>
<evidence type="ECO:0000313" key="4">
    <source>
        <dbReference type="Proteomes" id="UP000321558"/>
    </source>
</evidence>
<evidence type="ECO:0000256" key="1">
    <source>
        <dbReference type="PROSITE-ProRule" id="PRU00464"/>
    </source>
</evidence>
<dbReference type="GO" id="GO:0003824">
    <property type="term" value="F:catalytic activity"/>
    <property type="evidence" value="ECO:0007669"/>
    <property type="project" value="InterPro"/>
</dbReference>
<dbReference type="STRING" id="582851.GCA_900162665_02592"/>
<dbReference type="Gene3D" id="3.30.428.10">
    <property type="entry name" value="HIT-like"/>
    <property type="match status" value="1"/>
</dbReference>
<dbReference type="EMBL" id="BJYM01000001">
    <property type="protein sequence ID" value="GEN85623.1"/>
    <property type="molecule type" value="Genomic_DNA"/>
</dbReference>
<gene>
    <name evidence="3" type="ORF">OSO01_03620</name>
</gene>
<dbReference type="PROSITE" id="PS51084">
    <property type="entry name" value="HIT_2"/>
    <property type="match status" value="1"/>
</dbReference>
<comment type="caution">
    <text evidence="3">The sequence shown here is derived from an EMBL/GenBank/DDBJ whole genome shotgun (WGS) entry which is preliminary data.</text>
</comment>
<dbReference type="InterPro" id="IPR011146">
    <property type="entry name" value="HIT-like"/>
</dbReference>
<dbReference type="SUPFAM" id="SSF54197">
    <property type="entry name" value="HIT-like"/>
    <property type="match status" value="1"/>
</dbReference>
<evidence type="ECO:0000313" key="3">
    <source>
        <dbReference type="EMBL" id="GEN85623.1"/>
    </source>
</evidence>
<protein>
    <submittedName>
        <fullName evidence="3">HIT family protein</fullName>
    </submittedName>
</protein>
<dbReference type="OrthoDB" id="9784774at2"/>
<feature type="short sequence motif" description="Histidine triad motif" evidence="1">
    <location>
        <begin position="103"/>
        <end position="107"/>
    </location>
</feature>
<accession>A0A511ZDU8</accession>
<dbReference type="InterPro" id="IPR036265">
    <property type="entry name" value="HIT-like_sf"/>
</dbReference>
<proteinExistence type="predicted"/>